<dbReference type="GO" id="GO:0046982">
    <property type="term" value="F:protein heterodimerization activity"/>
    <property type="evidence" value="ECO:0007669"/>
    <property type="project" value="InterPro"/>
</dbReference>
<dbReference type="SUPFAM" id="SSF47113">
    <property type="entry name" value="Histone-fold"/>
    <property type="match status" value="1"/>
</dbReference>
<dbReference type="GO" id="GO:0031297">
    <property type="term" value="P:replication fork processing"/>
    <property type="evidence" value="ECO:0007669"/>
    <property type="project" value="TreeGrafter"/>
</dbReference>
<evidence type="ECO:0000256" key="5">
    <source>
        <dbReference type="ARBA" id="ARBA00023204"/>
    </source>
</evidence>
<keyword evidence="6" id="KW-0539">Nucleus</keyword>
<evidence type="ECO:0000313" key="8">
    <source>
        <dbReference type="Proteomes" id="UP000008743"/>
    </source>
</evidence>
<dbReference type="EMBL" id="KE346369">
    <property type="protein sequence ID" value="KJE95684.1"/>
    <property type="molecule type" value="Genomic_DNA"/>
</dbReference>
<protein>
    <recommendedName>
        <fullName evidence="9">Centromere protein X</fullName>
    </recommendedName>
</protein>
<evidence type="ECO:0000256" key="4">
    <source>
        <dbReference type="ARBA" id="ARBA00023125"/>
    </source>
</evidence>
<dbReference type="InterPro" id="IPR009072">
    <property type="entry name" value="Histone-fold"/>
</dbReference>
<keyword evidence="4" id="KW-0238">DNA-binding</keyword>
<dbReference type="OrthoDB" id="2500381at2759"/>
<reference evidence="8" key="1">
    <citation type="submission" date="2011-02" db="EMBL/GenBank/DDBJ databases">
        <title>The Genome Sequence of Capsaspora owczarzaki ATCC 30864.</title>
        <authorList>
            <person name="Russ C."/>
            <person name="Cuomo C."/>
            <person name="Burger G."/>
            <person name="Gray M.W."/>
            <person name="Holland P.W.H."/>
            <person name="King N."/>
            <person name="Lang F.B.F."/>
            <person name="Roger A.J."/>
            <person name="Ruiz-Trillo I."/>
            <person name="Young S.K."/>
            <person name="Zeng Q."/>
            <person name="Gargeya S."/>
            <person name="Alvarado L."/>
            <person name="Berlin A."/>
            <person name="Chapman S.B."/>
            <person name="Chen Z."/>
            <person name="Freedman E."/>
            <person name="Gellesch M."/>
            <person name="Goldberg J."/>
            <person name="Griggs A."/>
            <person name="Gujja S."/>
            <person name="Heilman E."/>
            <person name="Heiman D."/>
            <person name="Howarth C."/>
            <person name="Mehta T."/>
            <person name="Neiman D."/>
            <person name="Pearson M."/>
            <person name="Roberts A."/>
            <person name="Saif S."/>
            <person name="Shea T."/>
            <person name="Shenoy N."/>
            <person name="Sisk P."/>
            <person name="Stolte C."/>
            <person name="Sykes S."/>
            <person name="White J."/>
            <person name="Yandava C."/>
            <person name="Haas B."/>
            <person name="Nusbaum C."/>
            <person name="Birren B."/>
        </authorList>
    </citation>
    <scope>NUCLEOTIDE SEQUENCE</scope>
    <source>
        <strain evidence="8">ATCC 30864</strain>
    </source>
</reference>
<dbReference type="eggNOG" id="ENOG502SDJ8">
    <property type="taxonomic scope" value="Eukaryota"/>
</dbReference>
<comment type="similarity">
    <text evidence="2">Belongs to the CENP-X/MHF2 family.</text>
</comment>
<evidence type="ECO:0000256" key="2">
    <source>
        <dbReference type="ARBA" id="ARBA00009359"/>
    </source>
</evidence>
<dbReference type="AlphaFoldDB" id="A0A0D2X498"/>
<dbReference type="OMA" id="FRVFTME"/>
<dbReference type="GO" id="GO:0003677">
    <property type="term" value="F:DNA binding"/>
    <property type="evidence" value="ECO:0007669"/>
    <property type="project" value="UniProtKB-KW"/>
</dbReference>
<accession>A0A0D2X498</accession>
<dbReference type="GO" id="GO:0000712">
    <property type="term" value="P:resolution of meiotic recombination intermediates"/>
    <property type="evidence" value="ECO:0007669"/>
    <property type="project" value="TreeGrafter"/>
</dbReference>
<keyword evidence="3" id="KW-0227">DNA damage</keyword>
<sequence length="80" mass="8827">MADAPLPTFKPALIEKIFEQSWGGRKLRTASDSTRLTAEFMRVFVIEAMGRAASVAKAEGSDTIEPHHLEAVLPELLLDF</sequence>
<evidence type="ECO:0000256" key="3">
    <source>
        <dbReference type="ARBA" id="ARBA00022763"/>
    </source>
</evidence>
<comment type="subcellular location">
    <subcellularLocation>
        <location evidence="1">Nucleus</location>
    </subcellularLocation>
</comment>
<dbReference type="GO" id="GO:0051382">
    <property type="term" value="P:kinetochore assembly"/>
    <property type="evidence" value="ECO:0007669"/>
    <property type="project" value="InterPro"/>
</dbReference>
<evidence type="ECO:0000256" key="6">
    <source>
        <dbReference type="ARBA" id="ARBA00023242"/>
    </source>
</evidence>
<dbReference type="Proteomes" id="UP000008743">
    <property type="component" value="Unassembled WGS sequence"/>
</dbReference>
<dbReference type="STRING" id="595528.A0A0D2X498"/>
<name>A0A0D2X498_CAPO3</name>
<evidence type="ECO:0008006" key="9">
    <source>
        <dbReference type="Google" id="ProtNLM"/>
    </source>
</evidence>
<dbReference type="Pfam" id="PF09415">
    <property type="entry name" value="CENP-X"/>
    <property type="match status" value="1"/>
</dbReference>
<dbReference type="Gene3D" id="6.10.130.30">
    <property type="match status" value="1"/>
</dbReference>
<dbReference type="InParanoid" id="A0A0D2X498"/>
<keyword evidence="5" id="KW-0234">DNA repair</keyword>
<dbReference type="CDD" id="cd22921">
    <property type="entry name" value="HFD_CENP-X"/>
    <property type="match status" value="1"/>
</dbReference>
<evidence type="ECO:0000256" key="1">
    <source>
        <dbReference type="ARBA" id="ARBA00004123"/>
    </source>
</evidence>
<evidence type="ECO:0000313" key="7">
    <source>
        <dbReference type="EMBL" id="KJE95684.1"/>
    </source>
</evidence>
<dbReference type="PANTHER" id="PTHR28680">
    <property type="entry name" value="CENTROMERE PROTEIN X"/>
    <property type="match status" value="1"/>
</dbReference>
<dbReference type="GO" id="GO:0006281">
    <property type="term" value="P:DNA repair"/>
    <property type="evidence" value="ECO:0007669"/>
    <property type="project" value="UniProtKB-KW"/>
</dbReference>
<dbReference type="PhylomeDB" id="A0A0D2X498"/>
<keyword evidence="8" id="KW-1185">Reference proteome</keyword>
<dbReference type="GO" id="GO:0071821">
    <property type="term" value="C:FANCM-MHF complex"/>
    <property type="evidence" value="ECO:0007669"/>
    <property type="project" value="TreeGrafter"/>
</dbReference>
<dbReference type="InterPro" id="IPR018552">
    <property type="entry name" value="CENP-X"/>
</dbReference>
<dbReference type="RefSeq" id="XP_004345700.1">
    <property type="nucleotide sequence ID" value="XM_004345650.2"/>
</dbReference>
<organism evidence="7 8">
    <name type="scientific">Capsaspora owczarzaki (strain ATCC 30864)</name>
    <dbReference type="NCBI Taxonomy" id="595528"/>
    <lineage>
        <taxon>Eukaryota</taxon>
        <taxon>Filasterea</taxon>
        <taxon>Capsaspora</taxon>
    </lineage>
</organism>
<gene>
    <name evidence="7" type="ORF">CAOG_006110</name>
</gene>
<proteinExistence type="inferred from homology"/>
<dbReference type="PANTHER" id="PTHR28680:SF1">
    <property type="entry name" value="CENTROMERE PROTEIN X"/>
    <property type="match status" value="1"/>
</dbReference>